<accession>A0A179DAQ4</accession>
<keyword evidence="3" id="KW-1185">Reference proteome</keyword>
<reference evidence="2 3" key="2">
    <citation type="submission" date="2016-06" db="EMBL/GenBank/DDBJ databases">
        <title>Pedobacter psychrophilus sp. nov., isolated from Antarctic fragmentary rock.</title>
        <authorList>
            <person name="Svec P."/>
        </authorList>
    </citation>
    <scope>NUCLEOTIDE SEQUENCE [LARGE SCALE GENOMIC DNA]</scope>
    <source>
        <strain evidence="2 3">CCM 8644</strain>
    </source>
</reference>
<feature type="transmembrane region" description="Helical" evidence="1">
    <location>
        <begin position="6"/>
        <end position="22"/>
    </location>
</feature>
<organism evidence="2 3">
    <name type="scientific">Pedobacter psychrophilus</name>
    <dbReference type="NCBI Taxonomy" id="1826909"/>
    <lineage>
        <taxon>Bacteria</taxon>
        <taxon>Pseudomonadati</taxon>
        <taxon>Bacteroidota</taxon>
        <taxon>Sphingobacteriia</taxon>
        <taxon>Sphingobacteriales</taxon>
        <taxon>Sphingobacteriaceae</taxon>
        <taxon>Pedobacter</taxon>
    </lineage>
</organism>
<keyword evidence="1" id="KW-1133">Transmembrane helix</keyword>
<comment type="caution">
    <text evidence="2">The sequence shown here is derived from an EMBL/GenBank/DDBJ whole genome shotgun (WGS) entry which is preliminary data.</text>
</comment>
<dbReference type="InterPro" id="IPR046125">
    <property type="entry name" value="DUF6122"/>
</dbReference>
<feature type="transmembrane region" description="Helical" evidence="1">
    <location>
        <begin position="58"/>
        <end position="77"/>
    </location>
</feature>
<evidence type="ECO:0000313" key="2">
    <source>
        <dbReference type="EMBL" id="OAQ38131.1"/>
    </source>
</evidence>
<dbReference type="EMBL" id="LWHJ01000031">
    <property type="protein sequence ID" value="OAQ38131.1"/>
    <property type="molecule type" value="Genomic_DNA"/>
</dbReference>
<feature type="transmembrane region" description="Helical" evidence="1">
    <location>
        <begin position="29"/>
        <end position="46"/>
    </location>
</feature>
<dbReference type="STRING" id="1826909.A5893_15115"/>
<keyword evidence="1" id="KW-0812">Transmembrane</keyword>
<name>A0A179DAQ4_9SPHI</name>
<dbReference type="AlphaFoldDB" id="A0A179DAQ4"/>
<gene>
    <name evidence="2" type="ORF">A5893_15115</name>
</gene>
<dbReference type="Pfam" id="PF19617">
    <property type="entry name" value="DUF6122"/>
    <property type="match status" value="1"/>
</dbReference>
<reference evidence="2 3" key="1">
    <citation type="submission" date="2016-04" db="EMBL/GenBank/DDBJ databases">
        <authorList>
            <person name="Evans L.H."/>
            <person name="Alamgir A."/>
            <person name="Owens N."/>
            <person name="Weber N.D."/>
            <person name="Virtaneva K."/>
            <person name="Barbian K."/>
            <person name="Babar A."/>
            <person name="Rosenke K."/>
        </authorList>
    </citation>
    <scope>NUCLEOTIDE SEQUENCE [LARGE SCALE GENOMIC DNA]</scope>
    <source>
        <strain evidence="2 3">CCM 8644</strain>
    </source>
</reference>
<sequence>MQFLVHYSLHFIFPALIAIAFFKKTWLKVYLFLLSTMLIDLDHLLANPIFDPHRCSIGFHPLHSYYAIAFYFVLLFYPKQTVKIIALGFVLHILTDLLDCFLTFSKCHDCFVNAKIHDFFSFMNF</sequence>
<dbReference type="OrthoDB" id="289051at2"/>
<proteinExistence type="predicted"/>
<evidence type="ECO:0008006" key="4">
    <source>
        <dbReference type="Google" id="ProtNLM"/>
    </source>
</evidence>
<dbReference type="RefSeq" id="WP_068823524.1">
    <property type="nucleotide sequence ID" value="NZ_LWHJ01000031.1"/>
</dbReference>
<protein>
    <recommendedName>
        <fullName evidence="4">Phospholipase C/D domain-containing protein</fullName>
    </recommendedName>
</protein>
<evidence type="ECO:0000256" key="1">
    <source>
        <dbReference type="SAM" id="Phobius"/>
    </source>
</evidence>
<evidence type="ECO:0000313" key="3">
    <source>
        <dbReference type="Proteomes" id="UP000078459"/>
    </source>
</evidence>
<keyword evidence="1" id="KW-0472">Membrane</keyword>
<dbReference type="Proteomes" id="UP000078459">
    <property type="component" value="Unassembled WGS sequence"/>
</dbReference>